<evidence type="ECO:0000313" key="6">
    <source>
        <dbReference type="Proteomes" id="UP000567795"/>
    </source>
</evidence>
<proteinExistence type="inferred from homology"/>
<gene>
    <name evidence="5" type="ORF">FHU37_005280</name>
</gene>
<dbReference type="Gene3D" id="2.30.110.10">
    <property type="entry name" value="Electron Transport, Fmn-binding Protein, Chain A"/>
    <property type="match status" value="1"/>
</dbReference>
<dbReference type="CDD" id="cd12108">
    <property type="entry name" value="Hr-like"/>
    <property type="match status" value="1"/>
</dbReference>
<sequence length="329" mass="35562">MTSSITNSTPSTHPAPAQPREDFNRPIIEEFRANHGRVGGPFEGGDLLLLTTFGARSGAPHTVPLGYVADGDRLLVVGSAGGSPRHPAWYHNVLANPAVTVEVGDRTYPARAVPAHGEERDRLFALVVAAVPGYADYQARTARTIPVVALHAADPAEEPPRARAMADQFLEIHDWLREELARLREQVAAPPAGAAGGTPARLGVELRRHCLTFCDALRVHHTGEDVGAFPELERRHPELGPALARLREEHAVLARLLAELQALLDDDPSSGDGSRGDGPARRADRDPDRLRADLERLASELDAHFAYEEEHLLPALRDIPAVPLPPPAP</sequence>
<evidence type="ECO:0000313" key="5">
    <source>
        <dbReference type="EMBL" id="NYI08251.1"/>
    </source>
</evidence>
<feature type="compositionally biased region" description="Basic and acidic residues" evidence="3">
    <location>
        <begin position="274"/>
        <end position="289"/>
    </location>
</feature>
<evidence type="ECO:0000256" key="1">
    <source>
        <dbReference type="ARBA" id="ARBA00008710"/>
    </source>
</evidence>
<dbReference type="GO" id="GO:0070967">
    <property type="term" value="F:coenzyme F420 binding"/>
    <property type="evidence" value="ECO:0007669"/>
    <property type="project" value="TreeGrafter"/>
</dbReference>
<reference evidence="5 6" key="1">
    <citation type="submission" date="2020-07" db="EMBL/GenBank/DDBJ databases">
        <title>Sequencing the genomes of 1000 actinobacteria strains.</title>
        <authorList>
            <person name="Klenk H.-P."/>
        </authorList>
    </citation>
    <scope>NUCLEOTIDE SEQUENCE [LARGE SCALE GENOMIC DNA]</scope>
    <source>
        <strain evidence="5 6">DSM 42178</strain>
    </source>
</reference>
<evidence type="ECO:0000259" key="4">
    <source>
        <dbReference type="Pfam" id="PF01814"/>
    </source>
</evidence>
<dbReference type="Proteomes" id="UP000567795">
    <property type="component" value="Unassembled WGS sequence"/>
</dbReference>
<protein>
    <submittedName>
        <fullName evidence="5">Deazaflavin-dependent oxidoreductase (Nitroreductase family)</fullName>
    </submittedName>
</protein>
<organism evidence="5 6">
    <name type="scientific">Allostreptomyces psammosilenae</name>
    <dbReference type="NCBI Taxonomy" id="1892865"/>
    <lineage>
        <taxon>Bacteria</taxon>
        <taxon>Bacillati</taxon>
        <taxon>Actinomycetota</taxon>
        <taxon>Actinomycetes</taxon>
        <taxon>Kitasatosporales</taxon>
        <taxon>Streptomycetaceae</taxon>
        <taxon>Allostreptomyces</taxon>
    </lineage>
</organism>
<dbReference type="AlphaFoldDB" id="A0A853ACH7"/>
<comment type="similarity">
    <text evidence="1">Belongs to the F420H(2)-dependent quinone reductase family.</text>
</comment>
<dbReference type="Pfam" id="PF01814">
    <property type="entry name" value="Hemerythrin"/>
    <property type="match status" value="1"/>
</dbReference>
<dbReference type="RefSeq" id="WP_179817101.1">
    <property type="nucleotide sequence ID" value="NZ_JACBZD010000002.1"/>
</dbReference>
<dbReference type="GO" id="GO:0005886">
    <property type="term" value="C:plasma membrane"/>
    <property type="evidence" value="ECO:0007669"/>
    <property type="project" value="TreeGrafter"/>
</dbReference>
<feature type="region of interest" description="Disordered" evidence="3">
    <location>
        <begin position="1"/>
        <end position="21"/>
    </location>
</feature>
<dbReference type="PANTHER" id="PTHR39428:SF1">
    <property type="entry name" value="F420H(2)-DEPENDENT QUINONE REDUCTASE RV1261C"/>
    <property type="match status" value="1"/>
</dbReference>
<name>A0A853ACH7_9ACTN</name>
<feature type="domain" description="Hemerythrin-like" evidence="4">
    <location>
        <begin position="166"/>
        <end position="316"/>
    </location>
</feature>
<dbReference type="PANTHER" id="PTHR39428">
    <property type="entry name" value="F420H(2)-DEPENDENT QUINONE REDUCTASE RV1261C"/>
    <property type="match status" value="1"/>
</dbReference>
<dbReference type="InterPro" id="IPR012349">
    <property type="entry name" value="Split_barrel_FMN-bd"/>
</dbReference>
<dbReference type="EMBL" id="JACBZD010000002">
    <property type="protein sequence ID" value="NYI08251.1"/>
    <property type="molecule type" value="Genomic_DNA"/>
</dbReference>
<dbReference type="InterPro" id="IPR004378">
    <property type="entry name" value="F420H2_quin_Rdtase"/>
</dbReference>
<comment type="caution">
    <text evidence="5">The sequence shown here is derived from an EMBL/GenBank/DDBJ whole genome shotgun (WGS) entry which is preliminary data.</text>
</comment>
<dbReference type="InterPro" id="IPR012312">
    <property type="entry name" value="Hemerythrin-like"/>
</dbReference>
<feature type="region of interest" description="Disordered" evidence="3">
    <location>
        <begin position="265"/>
        <end position="289"/>
    </location>
</feature>
<evidence type="ECO:0000256" key="3">
    <source>
        <dbReference type="SAM" id="MobiDB-lite"/>
    </source>
</evidence>
<dbReference type="GO" id="GO:0016491">
    <property type="term" value="F:oxidoreductase activity"/>
    <property type="evidence" value="ECO:0007669"/>
    <property type="project" value="InterPro"/>
</dbReference>
<evidence type="ECO:0000256" key="2">
    <source>
        <dbReference type="ARBA" id="ARBA00049106"/>
    </source>
</evidence>
<comment type="catalytic activity">
    <reaction evidence="2">
        <text>oxidized coenzyme F420-(gamma-L-Glu)(n) + a quinol + H(+) = reduced coenzyme F420-(gamma-L-Glu)(n) + a quinone</text>
        <dbReference type="Rhea" id="RHEA:39663"/>
        <dbReference type="Rhea" id="RHEA-COMP:12939"/>
        <dbReference type="Rhea" id="RHEA-COMP:14378"/>
        <dbReference type="ChEBI" id="CHEBI:15378"/>
        <dbReference type="ChEBI" id="CHEBI:24646"/>
        <dbReference type="ChEBI" id="CHEBI:132124"/>
        <dbReference type="ChEBI" id="CHEBI:133980"/>
        <dbReference type="ChEBI" id="CHEBI:139511"/>
    </reaction>
</comment>
<feature type="compositionally biased region" description="Polar residues" evidence="3">
    <location>
        <begin position="1"/>
        <end position="12"/>
    </location>
</feature>
<dbReference type="NCBIfam" id="TIGR00026">
    <property type="entry name" value="hi_GC_TIGR00026"/>
    <property type="match status" value="1"/>
</dbReference>
<accession>A0A853ACH7</accession>
<dbReference type="Gene3D" id="1.20.120.520">
    <property type="entry name" value="nmb1532 protein domain like"/>
    <property type="match status" value="1"/>
</dbReference>
<dbReference type="Pfam" id="PF04075">
    <property type="entry name" value="F420H2_quin_red"/>
    <property type="match status" value="1"/>
</dbReference>
<keyword evidence="6" id="KW-1185">Reference proteome</keyword>
<dbReference type="SUPFAM" id="SSF50475">
    <property type="entry name" value="FMN-binding split barrel"/>
    <property type="match status" value="1"/>
</dbReference>